<feature type="signal peptide" evidence="2">
    <location>
        <begin position="1"/>
        <end position="23"/>
    </location>
</feature>
<organism evidence="3 4">
    <name type="scientific">Cerrena zonata</name>
    <dbReference type="NCBI Taxonomy" id="2478898"/>
    <lineage>
        <taxon>Eukaryota</taxon>
        <taxon>Fungi</taxon>
        <taxon>Dikarya</taxon>
        <taxon>Basidiomycota</taxon>
        <taxon>Agaricomycotina</taxon>
        <taxon>Agaricomycetes</taxon>
        <taxon>Polyporales</taxon>
        <taxon>Cerrenaceae</taxon>
        <taxon>Cerrena</taxon>
    </lineage>
</organism>
<dbReference type="Proteomes" id="UP001385951">
    <property type="component" value="Unassembled WGS sequence"/>
</dbReference>
<feature type="region of interest" description="Disordered" evidence="1">
    <location>
        <begin position="150"/>
        <end position="373"/>
    </location>
</feature>
<dbReference type="AlphaFoldDB" id="A0AAW0FEH1"/>
<evidence type="ECO:0000256" key="2">
    <source>
        <dbReference type="SAM" id="SignalP"/>
    </source>
</evidence>
<protein>
    <submittedName>
        <fullName evidence="3">Uncharacterized protein</fullName>
    </submittedName>
</protein>
<evidence type="ECO:0000313" key="3">
    <source>
        <dbReference type="EMBL" id="KAK7680078.1"/>
    </source>
</evidence>
<feature type="compositionally biased region" description="Basic and acidic residues" evidence="1">
    <location>
        <begin position="273"/>
        <end position="308"/>
    </location>
</feature>
<accession>A0AAW0FEH1</accession>
<proteinExistence type="predicted"/>
<comment type="caution">
    <text evidence="3">The sequence shown here is derived from an EMBL/GenBank/DDBJ whole genome shotgun (WGS) entry which is preliminary data.</text>
</comment>
<sequence length="373" mass="40085">MGTWVALSMPTLTSLTSIASTHASALQSSLSVASEIAATATAKATLYSASEVIRGAQASLTVISNQGYLQTATATQEFPQVTQAIFNATLNLEELAWSKNLYDASLSKTANWIFTAVFIFAFKRLDLEAAGSDSDNKSITRVDSENFYDTKQRASEEVDTSYDSPKSGGGFIATEKKTPGEPEIQSLRSSSSGSKRLSSPTDEKGGIFEDPSKEIEPQSKEVTEDINPSEVKETLPQGFTPVENTESEGVVPEPAETPKEAAEEPSTQEAEEPAAKEVTEEPAAKLVTEEPAAKEAANEPAEQLKEETVVQEAVSPEQAAQEEESDISHQTILSVVESYDDPNVMIAKEQDQPDSVVEDAKEENKDSNTSTQT</sequence>
<dbReference type="EMBL" id="JASBNA010000052">
    <property type="protein sequence ID" value="KAK7680078.1"/>
    <property type="molecule type" value="Genomic_DNA"/>
</dbReference>
<name>A0AAW0FEH1_9APHY</name>
<keyword evidence="4" id="KW-1185">Reference proteome</keyword>
<evidence type="ECO:0000313" key="4">
    <source>
        <dbReference type="Proteomes" id="UP001385951"/>
    </source>
</evidence>
<reference evidence="3 4" key="1">
    <citation type="submission" date="2022-09" db="EMBL/GenBank/DDBJ databases">
        <authorList>
            <person name="Palmer J.M."/>
        </authorList>
    </citation>
    <scope>NUCLEOTIDE SEQUENCE [LARGE SCALE GENOMIC DNA]</scope>
    <source>
        <strain evidence="3 4">DSM 7382</strain>
    </source>
</reference>
<feature type="compositionally biased region" description="Basic and acidic residues" evidence="1">
    <location>
        <begin position="201"/>
        <end position="223"/>
    </location>
</feature>
<feature type="chain" id="PRO_5043743393" evidence="2">
    <location>
        <begin position="24"/>
        <end position="373"/>
    </location>
</feature>
<feature type="compositionally biased region" description="Low complexity" evidence="1">
    <location>
        <begin position="186"/>
        <end position="199"/>
    </location>
</feature>
<evidence type="ECO:0000256" key="1">
    <source>
        <dbReference type="SAM" id="MobiDB-lite"/>
    </source>
</evidence>
<gene>
    <name evidence="3" type="ORF">QCA50_016803</name>
</gene>
<keyword evidence="2" id="KW-0732">Signal</keyword>